<dbReference type="Pfam" id="PF14750">
    <property type="entry name" value="INTS2"/>
    <property type="match status" value="1"/>
</dbReference>
<dbReference type="InterPro" id="IPR029321">
    <property type="entry name" value="INTS2"/>
</dbReference>
<proteinExistence type="inferred from homology"/>
<evidence type="ECO:0000256" key="4">
    <source>
        <dbReference type="SAM" id="MobiDB-lite"/>
    </source>
</evidence>
<feature type="compositionally biased region" description="Polar residues" evidence="4">
    <location>
        <begin position="606"/>
        <end position="615"/>
    </location>
</feature>
<dbReference type="PANTHER" id="PTHR28608">
    <property type="entry name" value="INTEGRATOR COMPLEX SUBUNIT 2"/>
    <property type="match status" value="1"/>
</dbReference>
<reference evidence="5" key="1">
    <citation type="submission" date="2018-01" db="EMBL/GenBank/DDBJ databases">
        <title>An insight into the sialome of Amazonian anophelines.</title>
        <authorList>
            <person name="Ribeiro J.M."/>
            <person name="Scarpassa V."/>
            <person name="Calvo E."/>
        </authorList>
    </citation>
    <scope>NUCLEOTIDE SEQUENCE</scope>
    <source>
        <tissue evidence="5">Salivary glands</tissue>
    </source>
</reference>
<comment type="similarity">
    <text evidence="2">Belongs to the Integrator subunit 2 family.</text>
</comment>
<feature type="compositionally biased region" description="Basic residues" evidence="4">
    <location>
        <begin position="627"/>
        <end position="642"/>
    </location>
</feature>
<keyword evidence="3" id="KW-0539">Nucleus</keyword>
<sequence length="1170" mass="131978">MNFAPVTAKAFGAMQNLDIAQLATCSPQEIRPLLPCLVRMSLLSPLDNTAGWVEARKQILSLLVGIEVVNNIVSLLQVNYHELEIDVKKEQQIRQKIGYTTQDSAQFHSLPNGIVMGFERADETNKVRVVLSELFYLQAQLNDPTTQALLQKPCSSEPTVRSSELFDNEIFLEEIADIICIALAELPSLLNLQEVIETLLYVRNGCKLVCWIVANMPDCFREVVTALITNGDEETTDGRVKLAALYELSEMNPSQALSMRTICVETVKMPSLMIKLSLKDPQNLVAFVSGLLLGNDQNIRSSFAVYIRNNQKRKGEVLMLLREELLRQLQSIILQSPNGSIPEELVVQAAVIMRLYCALRGISGIKFFDEEIQLLMQLITSKPPPTPAGIRFVSLGLCMLIACPSLIPPQAPDNKVNEWIQWLIREEAYFENVSEVSASFGEMLLLMAIHFHSNQLTHICELACATLGMKLSLRPTTTTRIKHIFTHEIFTEQVVAAHAVKVPVTPNLNATIPGYLPVHCIHQLLKSRAFSKHKVPIKSWIYRQICNSVTPMHPVLPALIEVYVNSVIVPHQKGMLEQHTHKALSEQEIQQVFQNGSGLWGREQSHQSTPNSSRAASVAGEGAKKDHTLHHPHHPHPHHHHPTQQSAMEVDGESGNRQPNLTPQLLLLYYLLLYEDVRLANMAQIIATGRQVKSYSNEFMSELPIKYLLQQAQRNQQEYSALFSPLLRLLVQHFPHLSLVDDWIDEETIPVSESGSTGTVGPYISEHAIVEAFEEIELNPARTIKVLRRMMRKSPVDLWPLAPTFIRYFKQTLSYKVPLLLQELYRQVWMRLNTIFPRRLWVMSINALMPEDNVTKNFTLTQENILLDPLQVLRCDVRVFRCSSALTIVLRILQAVLAASSSQQARHLLDKPLTEVGVQVKTENDREELRLAMFASQASIAVQILLEACLENEEDRAKPGRLWALREVRGVICSYIHQVFIAEPSLAKLVHFQGYSRELLAMTVRGIPSMHICLDFIPELLSMTQMEKQIFAIDLTSHLALQYALPKSLGIAKLCMNVLTTLLGVLSSEIRTEMFRAVLPCIVRFAEAFPPLIDDCIMFLMQLGRIVQSQAALGRSTSLPSLFVGQDYMWRSQSLRLQGAEKLVEEVRETFSKLIDVAVLSPKIYSHSDA</sequence>
<dbReference type="GO" id="GO:0034472">
    <property type="term" value="P:snRNA 3'-end processing"/>
    <property type="evidence" value="ECO:0007669"/>
    <property type="project" value="TreeGrafter"/>
</dbReference>
<dbReference type="GO" id="GO:0032039">
    <property type="term" value="C:integrator complex"/>
    <property type="evidence" value="ECO:0007669"/>
    <property type="project" value="InterPro"/>
</dbReference>
<comment type="subcellular location">
    <subcellularLocation>
        <location evidence="1">Nucleus</location>
    </subcellularLocation>
</comment>
<accession>A0A2M4AGA3</accession>
<dbReference type="PRINTS" id="PR02105">
    <property type="entry name" value="INTSUBUNIT2"/>
</dbReference>
<evidence type="ECO:0000256" key="3">
    <source>
        <dbReference type="ARBA" id="ARBA00023242"/>
    </source>
</evidence>
<evidence type="ECO:0000256" key="2">
    <source>
        <dbReference type="ARBA" id="ARBA00006705"/>
    </source>
</evidence>
<organism evidence="5">
    <name type="scientific">Anopheles triannulatus</name>
    <dbReference type="NCBI Taxonomy" id="58253"/>
    <lineage>
        <taxon>Eukaryota</taxon>
        <taxon>Metazoa</taxon>
        <taxon>Ecdysozoa</taxon>
        <taxon>Arthropoda</taxon>
        <taxon>Hexapoda</taxon>
        <taxon>Insecta</taxon>
        <taxon>Pterygota</taxon>
        <taxon>Neoptera</taxon>
        <taxon>Endopterygota</taxon>
        <taxon>Diptera</taxon>
        <taxon>Nematocera</taxon>
        <taxon>Culicoidea</taxon>
        <taxon>Culicidae</taxon>
        <taxon>Anophelinae</taxon>
        <taxon>Anopheles</taxon>
    </lineage>
</organism>
<feature type="region of interest" description="Disordered" evidence="4">
    <location>
        <begin position="599"/>
        <end position="657"/>
    </location>
</feature>
<protein>
    <submittedName>
        <fullName evidence="5">Putative integrator complex subunit 2</fullName>
    </submittedName>
</protein>
<dbReference type="InterPro" id="IPR026236">
    <property type="entry name" value="Int2_metazoa"/>
</dbReference>
<dbReference type="EMBL" id="GGFK01006499">
    <property type="protein sequence ID" value="MBW39820.1"/>
    <property type="molecule type" value="Transcribed_RNA"/>
</dbReference>
<name>A0A2M4AGA3_9DIPT</name>
<evidence type="ECO:0000313" key="5">
    <source>
        <dbReference type="EMBL" id="MBW39820.1"/>
    </source>
</evidence>
<evidence type="ECO:0000256" key="1">
    <source>
        <dbReference type="ARBA" id="ARBA00004123"/>
    </source>
</evidence>
<dbReference type="PANTHER" id="PTHR28608:SF1">
    <property type="entry name" value="INTEGRATOR COMPLEX SUBUNIT 2"/>
    <property type="match status" value="1"/>
</dbReference>
<dbReference type="AlphaFoldDB" id="A0A2M4AGA3"/>